<name>A0A7J6Q2P0_PEROL</name>
<sequence>MGVRVFPYINGRLFDMQLPEWKDSVESNHACRDEHGNVISESFVSDFGVPNPDGPYWSSVIEGVCSDMMQAFPNLSGIYIDELAAAPNYACYINGRAHNWVHGINKVAIGCSNGISQWKAGVPTITESNAETMMKSVDAYLTLVAMSAADPVPVFGAVYGGHYKGVGSLFQLQSQGTPFSFTKAICQQLLFGNRIGWFALDGKDGFLSFLEDSPESVAFLRRALHIRSMFSLWFDHGRPERQYGRTKQEWVYENAFLHLKTYMTITCQPLESSDTPVEELVYGEMNTVNVASEAGAVESRLVDAHLVSRARRQHSRTERRLICSSRLTVLQKGIMSIPLLGSSKSFLRKSRFVTPAYRLWHVCISLSKHIDEFKSAAVEEAVIIKLRELDCICREVAARTLECGTREMLTSGSDDEETRSQRDNLIKIWLRTGQSWLSLSSGGPEEWAAANAALTRGITIFKKAVTELSEEV</sequence>
<dbReference type="Proteomes" id="UP000553632">
    <property type="component" value="Unassembled WGS sequence"/>
</dbReference>
<protein>
    <recommendedName>
        <fullName evidence="1">DUF6259 domain-containing protein</fullName>
    </recommendedName>
</protein>
<keyword evidence="3" id="KW-1185">Reference proteome</keyword>
<evidence type="ECO:0000313" key="3">
    <source>
        <dbReference type="Proteomes" id="UP000553632"/>
    </source>
</evidence>
<organism evidence="2 3">
    <name type="scientific">Perkinsus olseni</name>
    <name type="common">Perkinsus atlanticus</name>
    <dbReference type="NCBI Taxonomy" id="32597"/>
    <lineage>
        <taxon>Eukaryota</taxon>
        <taxon>Sar</taxon>
        <taxon>Alveolata</taxon>
        <taxon>Perkinsozoa</taxon>
        <taxon>Perkinsea</taxon>
        <taxon>Perkinsida</taxon>
        <taxon>Perkinsidae</taxon>
        <taxon>Perkinsus</taxon>
    </lineage>
</organism>
<dbReference type="EMBL" id="JABANO010036070">
    <property type="protein sequence ID" value="KAF4702422.1"/>
    <property type="molecule type" value="Genomic_DNA"/>
</dbReference>
<comment type="caution">
    <text evidence="2">The sequence shown here is derived from an EMBL/GenBank/DDBJ whole genome shotgun (WGS) entry which is preliminary data.</text>
</comment>
<dbReference type="Pfam" id="PF19773">
    <property type="entry name" value="DUF6259"/>
    <property type="match status" value="1"/>
</dbReference>
<feature type="domain" description="DUF6259" evidence="1">
    <location>
        <begin position="2"/>
        <end position="166"/>
    </location>
</feature>
<evidence type="ECO:0000313" key="2">
    <source>
        <dbReference type="EMBL" id="KAF4702422.1"/>
    </source>
</evidence>
<proteinExistence type="predicted"/>
<reference evidence="2 3" key="1">
    <citation type="submission" date="2020-04" db="EMBL/GenBank/DDBJ databases">
        <title>Perkinsus olseni comparative genomics.</title>
        <authorList>
            <person name="Bogema D.R."/>
        </authorList>
    </citation>
    <scope>NUCLEOTIDE SEQUENCE [LARGE SCALE GENOMIC DNA]</scope>
    <source>
        <strain evidence="2 3">ATCC PRA-207</strain>
    </source>
</reference>
<gene>
    <name evidence="2" type="ORF">FOZ63_033958</name>
</gene>
<evidence type="ECO:0000259" key="1">
    <source>
        <dbReference type="Pfam" id="PF19773"/>
    </source>
</evidence>
<dbReference type="AlphaFoldDB" id="A0A7J6Q2P0"/>
<dbReference type="InterPro" id="IPR046226">
    <property type="entry name" value="DUF6259"/>
</dbReference>
<accession>A0A7J6Q2P0</accession>
<feature type="non-terminal residue" evidence="2">
    <location>
        <position position="1"/>
    </location>
</feature>